<evidence type="ECO:0000313" key="4">
    <source>
        <dbReference type="Proteomes" id="UP000809789"/>
    </source>
</evidence>
<accession>A0A8K0KZV7</accession>
<dbReference type="SUPFAM" id="SSF110916">
    <property type="entry name" value="Peptidyl-tRNA hydrolase domain-like"/>
    <property type="match status" value="1"/>
</dbReference>
<feature type="domain" description="Prokaryotic-type class I peptide chain release factors" evidence="2">
    <location>
        <begin position="49"/>
        <end position="175"/>
    </location>
</feature>
<dbReference type="Pfam" id="PF00472">
    <property type="entry name" value="RF-1"/>
    <property type="match status" value="1"/>
</dbReference>
<comment type="caution">
    <text evidence="3">The sequence shown here is derived from an EMBL/GenBank/DDBJ whole genome shotgun (WGS) entry which is preliminary data.</text>
</comment>
<dbReference type="Proteomes" id="UP000809789">
    <property type="component" value="Unassembled WGS sequence"/>
</dbReference>
<evidence type="ECO:0000313" key="3">
    <source>
        <dbReference type="EMBL" id="KAG8625638.1"/>
    </source>
</evidence>
<dbReference type="InterPro" id="IPR052104">
    <property type="entry name" value="Mito_Release_Factor_mL62"/>
</dbReference>
<protein>
    <recommendedName>
        <fullName evidence="2">Prokaryotic-type class I peptide chain release factors domain-containing protein</fullName>
    </recommendedName>
</protein>
<feature type="region of interest" description="Disordered" evidence="1">
    <location>
        <begin position="139"/>
        <end position="185"/>
    </location>
</feature>
<dbReference type="GO" id="GO:0005762">
    <property type="term" value="C:mitochondrial large ribosomal subunit"/>
    <property type="evidence" value="ECO:0007669"/>
    <property type="project" value="TreeGrafter"/>
</dbReference>
<proteinExistence type="predicted"/>
<organism evidence="3 4">
    <name type="scientific">Elsinoe batatas</name>
    <dbReference type="NCBI Taxonomy" id="2601811"/>
    <lineage>
        <taxon>Eukaryota</taxon>
        <taxon>Fungi</taxon>
        <taxon>Dikarya</taxon>
        <taxon>Ascomycota</taxon>
        <taxon>Pezizomycotina</taxon>
        <taxon>Dothideomycetes</taxon>
        <taxon>Dothideomycetidae</taxon>
        <taxon>Myriangiales</taxon>
        <taxon>Elsinoaceae</taxon>
        <taxon>Elsinoe</taxon>
    </lineage>
</organism>
<dbReference type="PANTHER" id="PTHR11075:SF54">
    <property type="entry name" value="LARGE RIBOSOMAL SUBUNIT PROTEIN ML62"/>
    <property type="match status" value="1"/>
</dbReference>
<feature type="compositionally biased region" description="Polar residues" evidence="1">
    <location>
        <begin position="142"/>
        <end position="159"/>
    </location>
</feature>
<dbReference type="InterPro" id="IPR000352">
    <property type="entry name" value="Pep_chain_release_fac_I"/>
</dbReference>
<gene>
    <name evidence="3" type="ORF">KVT40_006039</name>
</gene>
<dbReference type="EMBL" id="JAESVG020000007">
    <property type="protein sequence ID" value="KAG8625638.1"/>
    <property type="molecule type" value="Genomic_DNA"/>
</dbReference>
<keyword evidence="4" id="KW-1185">Reference proteome</keyword>
<feature type="compositionally biased region" description="Basic residues" evidence="1">
    <location>
        <begin position="165"/>
        <end position="185"/>
    </location>
</feature>
<dbReference type="Gene3D" id="3.30.160.20">
    <property type="match status" value="1"/>
</dbReference>
<dbReference type="AlphaFoldDB" id="A0A8K0KZV7"/>
<dbReference type="PANTHER" id="PTHR11075">
    <property type="entry name" value="PEPTIDE CHAIN RELEASE FACTOR"/>
    <property type="match status" value="1"/>
</dbReference>
<dbReference type="GO" id="GO:0016150">
    <property type="term" value="F:translation release factor activity, codon nonspecific"/>
    <property type="evidence" value="ECO:0007669"/>
    <property type="project" value="TreeGrafter"/>
</dbReference>
<evidence type="ECO:0000259" key="2">
    <source>
        <dbReference type="Pfam" id="PF00472"/>
    </source>
</evidence>
<sequence>MLSIWRRPYISSLVTQALRSSSTATTGASDEDIKQARTWLANFNADTLPRNLFDFSFSRSSGPGGQNVNKVNSKATLKVPLSSLQPMIPKVLWSSIATSRYAASNELVIQADDSRKQQDNVQRCLVKLNELIVQAGRENVPGETSDTQKSRVKNLQRSANEGRLKAKKFKSDKKSSRRSSGRPDY</sequence>
<dbReference type="GO" id="GO:0004045">
    <property type="term" value="F:peptidyl-tRNA hydrolase activity"/>
    <property type="evidence" value="ECO:0007669"/>
    <property type="project" value="TreeGrafter"/>
</dbReference>
<reference evidence="3" key="1">
    <citation type="submission" date="2021-07" db="EMBL/GenBank/DDBJ databases">
        <title>Elsinoe batatas strain:CRI-CJ2 Genome sequencing and assembly.</title>
        <authorList>
            <person name="Huang L."/>
        </authorList>
    </citation>
    <scope>NUCLEOTIDE SEQUENCE</scope>
    <source>
        <strain evidence="3">CRI-CJ2</strain>
    </source>
</reference>
<dbReference type="GO" id="GO:0070126">
    <property type="term" value="P:mitochondrial translational termination"/>
    <property type="evidence" value="ECO:0007669"/>
    <property type="project" value="TreeGrafter"/>
</dbReference>
<name>A0A8K0KZV7_9PEZI</name>
<evidence type="ECO:0000256" key="1">
    <source>
        <dbReference type="SAM" id="MobiDB-lite"/>
    </source>
</evidence>